<dbReference type="InterPro" id="IPR011990">
    <property type="entry name" value="TPR-like_helical_dom_sf"/>
</dbReference>
<keyword evidence="2" id="KW-1133">Transmembrane helix</keyword>
<dbReference type="SMART" id="SM00671">
    <property type="entry name" value="SEL1"/>
    <property type="match status" value="2"/>
</dbReference>
<feature type="region of interest" description="Disordered" evidence="1">
    <location>
        <begin position="364"/>
        <end position="395"/>
    </location>
</feature>
<dbReference type="InterPro" id="IPR006597">
    <property type="entry name" value="Sel1-like"/>
</dbReference>
<accession>A0A4Y9SXV4</accession>
<gene>
    <name evidence="4" type="ORF">E4L98_02400</name>
</gene>
<sequence>MRRLTLGVFYTTGSIIFIAIFFTLYHKEFMIRTEPYLSKNMIPLFNPHMQSFECAYEAQQLPPVDAQAEAWFLNAQSLYSPEIFFRDRDYQRITQLLARAANRHHWKAILNLASLYLDDNNSQRDEKYAKTLIESGIKLGIPTAYDRMGTYYSTGTYVKADPTRAYALWQKAAKMGSPSAQAFIGEKLNASHDSTDGTFWANRKVSLQMLICAIAQGNSDAAYNLSFRYALQPDRAATREEKQYALLATHHGVRLGCEKCANKLFLQFSNPFDLDEMIVPFIDEARAKRYFTLGKALEFDHFLRFPNLDKVVPLPPAPLPPWNGDRDTLVNAAMGVTPVHFFDESILPGKSRFDVQPPFALHNTHQTTDAKQAPKEGYWRPLGPDQQPVIDESGKPVRPGLYKQNETFTSFFLPHSKPAKPIENIRWEYWITTWGDREAVEPRAPKDLIRVVPRPTPFVSSASDQPCPRTGTWQPWVPADHPLAQLINQHWRQAWVVAGQPFPQPKTDWWLDLPDLKITWHLMDDTPVNINQPLPPSRDSQ</sequence>
<protein>
    <submittedName>
        <fullName evidence="4">Sel1 repeat family protein</fullName>
    </submittedName>
</protein>
<evidence type="ECO:0000313" key="5">
    <source>
        <dbReference type="Proteomes" id="UP000297729"/>
    </source>
</evidence>
<evidence type="ECO:0000256" key="2">
    <source>
        <dbReference type="SAM" id="Phobius"/>
    </source>
</evidence>
<dbReference type="EMBL" id="SPVG01000023">
    <property type="protein sequence ID" value="TFW30377.1"/>
    <property type="molecule type" value="Genomic_DNA"/>
</dbReference>
<feature type="transmembrane region" description="Helical" evidence="2">
    <location>
        <begin position="7"/>
        <end position="25"/>
    </location>
</feature>
<dbReference type="OrthoDB" id="8578120at2"/>
<name>A0A4Y9SXV4_9BURK</name>
<dbReference type="Gene3D" id="1.25.40.10">
    <property type="entry name" value="Tetratricopeptide repeat domain"/>
    <property type="match status" value="1"/>
</dbReference>
<feature type="domain" description="DUF6396" evidence="3">
    <location>
        <begin position="282"/>
        <end position="325"/>
    </location>
</feature>
<dbReference type="Proteomes" id="UP000297729">
    <property type="component" value="Unassembled WGS sequence"/>
</dbReference>
<evidence type="ECO:0000256" key="1">
    <source>
        <dbReference type="SAM" id="MobiDB-lite"/>
    </source>
</evidence>
<evidence type="ECO:0000313" key="4">
    <source>
        <dbReference type="EMBL" id="TFW30377.1"/>
    </source>
</evidence>
<keyword evidence="5" id="KW-1185">Reference proteome</keyword>
<organism evidence="4 5">
    <name type="scientific">Duganella callida</name>
    <dbReference type="NCBI Taxonomy" id="2561932"/>
    <lineage>
        <taxon>Bacteria</taxon>
        <taxon>Pseudomonadati</taxon>
        <taxon>Pseudomonadota</taxon>
        <taxon>Betaproteobacteria</taxon>
        <taxon>Burkholderiales</taxon>
        <taxon>Oxalobacteraceae</taxon>
        <taxon>Telluria group</taxon>
        <taxon>Duganella</taxon>
    </lineage>
</organism>
<keyword evidence="2" id="KW-0812">Transmembrane</keyword>
<dbReference type="RefSeq" id="WP_135199969.1">
    <property type="nucleotide sequence ID" value="NZ_SPVG01000023.1"/>
</dbReference>
<dbReference type="SUPFAM" id="SSF81901">
    <property type="entry name" value="HCP-like"/>
    <property type="match status" value="1"/>
</dbReference>
<dbReference type="Pfam" id="PF19933">
    <property type="entry name" value="DUF6396"/>
    <property type="match status" value="1"/>
</dbReference>
<dbReference type="InterPro" id="IPR045653">
    <property type="entry name" value="DUF6396"/>
</dbReference>
<reference evidence="4 5" key="1">
    <citation type="submission" date="2019-03" db="EMBL/GenBank/DDBJ databases">
        <title>Draft Genome Sequence of Duganella callidus sp. nov., a Novel Duganella Species Isolated from Cultivated Soil.</title>
        <authorList>
            <person name="Raths R."/>
            <person name="Peta V."/>
            <person name="Bucking H."/>
        </authorList>
    </citation>
    <scope>NUCLEOTIDE SEQUENCE [LARGE SCALE GENOMIC DNA]</scope>
    <source>
        <strain evidence="4 5">DN04</strain>
    </source>
</reference>
<evidence type="ECO:0000259" key="3">
    <source>
        <dbReference type="Pfam" id="PF19933"/>
    </source>
</evidence>
<comment type="caution">
    <text evidence="4">The sequence shown here is derived from an EMBL/GenBank/DDBJ whole genome shotgun (WGS) entry which is preliminary data.</text>
</comment>
<keyword evidence="2" id="KW-0472">Membrane</keyword>
<proteinExistence type="predicted"/>
<dbReference type="AlphaFoldDB" id="A0A4Y9SXV4"/>